<evidence type="ECO:0000313" key="1">
    <source>
        <dbReference type="EMBL" id="SFB36078.1"/>
    </source>
</evidence>
<dbReference type="AlphaFoldDB" id="A0A1I1AHW4"/>
<dbReference type="STRING" id="237679.SAMN04488072_11919"/>
<dbReference type="InterPro" id="IPR022121">
    <property type="entry name" value="Peptidase_M73_camelysin"/>
</dbReference>
<keyword evidence="2" id="KW-1185">Reference proteome</keyword>
<protein>
    <submittedName>
        <fullName evidence="1">SipW-cognate class signal peptide</fullName>
    </submittedName>
</protein>
<gene>
    <name evidence="1" type="ORF">SAMN04488072_11919</name>
</gene>
<proteinExistence type="predicted"/>
<dbReference type="OrthoDB" id="2660939at2"/>
<dbReference type="RefSeq" id="WP_090241120.1">
    <property type="nucleotide sequence ID" value="NZ_FOJW01000019.1"/>
</dbReference>
<dbReference type="EMBL" id="FOJW01000019">
    <property type="protein sequence ID" value="SFB36078.1"/>
    <property type="molecule type" value="Genomic_DNA"/>
</dbReference>
<evidence type="ECO:0000313" key="2">
    <source>
        <dbReference type="Proteomes" id="UP000198642"/>
    </source>
</evidence>
<reference evidence="1 2" key="1">
    <citation type="submission" date="2016-10" db="EMBL/GenBank/DDBJ databases">
        <authorList>
            <person name="de Groot N.N."/>
        </authorList>
    </citation>
    <scope>NUCLEOTIDE SEQUENCE [LARGE SCALE GENOMIC DNA]</scope>
    <source>
        <strain evidence="1 2">CGMCC 1.3702</strain>
    </source>
</reference>
<organism evidence="1 2">
    <name type="scientific">Lentibacillus halodurans</name>
    <dbReference type="NCBI Taxonomy" id="237679"/>
    <lineage>
        <taxon>Bacteria</taxon>
        <taxon>Bacillati</taxon>
        <taxon>Bacillota</taxon>
        <taxon>Bacilli</taxon>
        <taxon>Bacillales</taxon>
        <taxon>Bacillaceae</taxon>
        <taxon>Lentibacillus</taxon>
    </lineage>
</organism>
<dbReference type="Pfam" id="PF12389">
    <property type="entry name" value="Peptidase_M73"/>
    <property type="match status" value="1"/>
</dbReference>
<sequence length="189" mass="21020">MTIRHELVMSIILAALGLSLITGGTTAYFTDVFSTDNQITTGSLDLGANKETIFQIEDLVPGDTQESRFELTNDGSVDMKEIILHASYEVVDKGEPNNGDNLGNYILVELLLNQDEEETRIFEKTLSELNDNSMPIVESFPAGDIAKNFTVRLTLVDNGEDQSHFQEDQLELNWEFKAIQQDGDAENGE</sequence>
<dbReference type="NCBIfam" id="TIGR04088">
    <property type="entry name" value="cognate_SipW"/>
    <property type="match status" value="1"/>
</dbReference>
<accession>A0A1I1AHW4</accession>
<dbReference type="Proteomes" id="UP000198642">
    <property type="component" value="Unassembled WGS sequence"/>
</dbReference>
<name>A0A1I1AHW4_9BACI</name>
<dbReference type="InterPro" id="IPR023833">
    <property type="entry name" value="Signal_pept_SipW-depend-type"/>
</dbReference>